<organism evidence="1 2">
    <name type="scientific">Pectobacterium brasiliense</name>
    <dbReference type="NCBI Taxonomy" id="180957"/>
    <lineage>
        <taxon>Bacteria</taxon>
        <taxon>Pseudomonadati</taxon>
        <taxon>Pseudomonadota</taxon>
        <taxon>Gammaproteobacteria</taxon>
        <taxon>Enterobacterales</taxon>
        <taxon>Pectobacteriaceae</taxon>
        <taxon>Pectobacterium</taxon>
    </lineage>
</organism>
<sequence>MKNVGFHGGHTVYNCGTSLDMYIFFQCIAQVTSGMGTNLLADGLYRRYLEKNDLHLASEQALQVEVLFSRTLPTEINWGDIGRNINLSTLCFDKYNLATIFSEHFKNFHRAIKSAESFYHDFGTYIPVKTVISDLPWFIEDKNRPLEQYDALGSDDLPFWLR</sequence>
<accession>A0AAE2WI57</accession>
<dbReference type="AlphaFoldDB" id="A0AAE2WI57"/>
<protein>
    <submittedName>
        <fullName evidence="1">Uncharacterized protein</fullName>
    </submittedName>
</protein>
<evidence type="ECO:0000313" key="1">
    <source>
        <dbReference type="EMBL" id="MBN3053518.1"/>
    </source>
</evidence>
<dbReference type="RefSeq" id="WP_205559923.1">
    <property type="nucleotide sequence ID" value="NZ_JACGEP010000055.1"/>
</dbReference>
<reference evidence="1" key="1">
    <citation type="submission" date="2020-07" db="EMBL/GenBank/DDBJ databases">
        <title>A pangenomic view of the genus Pectobacterium provides insights into genome organization, phylogeny, and virulence.</title>
        <authorList>
            <person name="Jonkheer E."/>
            <person name="Brankovics B."/>
            <person name="Houwers I."/>
            <person name="Van Der Wolf J."/>
            <person name="Bonants P."/>
            <person name="Vreeburg R."/>
            <person name="Bollema R."/>
            <person name="De Haan J."/>
            <person name="Berke L."/>
            <person name="De Ridder D."/>
            <person name="Smit S."/>
            <person name="Van Der Lee T.A.J."/>
        </authorList>
    </citation>
    <scope>NUCLEOTIDE SEQUENCE</scope>
    <source>
        <strain evidence="1">NAK:433</strain>
    </source>
</reference>
<proteinExistence type="predicted"/>
<dbReference type="EMBL" id="JACGEP010000055">
    <property type="protein sequence ID" value="MBN3053518.1"/>
    <property type="molecule type" value="Genomic_DNA"/>
</dbReference>
<dbReference type="Proteomes" id="UP000768524">
    <property type="component" value="Unassembled WGS sequence"/>
</dbReference>
<gene>
    <name evidence="1" type="ORF">H4F45_18960</name>
</gene>
<evidence type="ECO:0000313" key="2">
    <source>
        <dbReference type="Proteomes" id="UP000768524"/>
    </source>
</evidence>
<comment type="caution">
    <text evidence="1">The sequence shown here is derived from an EMBL/GenBank/DDBJ whole genome shotgun (WGS) entry which is preliminary data.</text>
</comment>
<name>A0AAE2WI57_9GAMM</name>